<proteinExistence type="predicted"/>
<accession>A0ACD5WKN3</accession>
<evidence type="ECO:0000313" key="2">
    <source>
        <dbReference type="Proteomes" id="UP001732700"/>
    </source>
</evidence>
<reference evidence="1" key="1">
    <citation type="submission" date="2021-05" db="EMBL/GenBank/DDBJ databases">
        <authorList>
            <person name="Scholz U."/>
            <person name="Mascher M."/>
            <person name="Fiebig A."/>
        </authorList>
    </citation>
    <scope>NUCLEOTIDE SEQUENCE [LARGE SCALE GENOMIC DNA]</scope>
</reference>
<dbReference type="Proteomes" id="UP001732700">
    <property type="component" value="Chromosome 4C"/>
</dbReference>
<protein>
    <submittedName>
        <fullName evidence="1">Uncharacterized protein</fullName>
    </submittedName>
</protein>
<name>A0ACD5WKN3_AVESA</name>
<sequence length="154" mass="17796">MKNTTLNRSQHTSGATTQFEFVLLKQITNNFSEDRVIGRGAYGVVYKGVLDSGEKIAVKKLIYMPLDHDSEKQFHNECTNLMRVQHQNIVLLVGYCYETRRQCVEYDGKYVFAEENERALCFEYLEGGSLEKYVSGKIMHHIDNIMTHGEKCYP</sequence>
<organism evidence="1 2">
    <name type="scientific">Avena sativa</name>
    <name type="common">Oat</name>
    <dbReference type="NCBI Taxonomy" id="4498"/>
    <lineage>
        <taxon>Eukaryota</taxon>
        <taxon>Viridiplantae</taxon>
        <taxon>Streptophyta</taxon>
        <taxon>Embryophyta</taxon>
        <taxon>Tracheophyta</taxon>
        <taxon>Spermatophyta</taxon>
        <taxon>Magnoliopsida</taxon>
        <taxon>Liliopsida</taxon>
        <taxon>Poales</taxon>
        <taxon>Poaceae</taxon>
        <taxon>BOP clade</taxon>
        <taxon>Pooideae</taxon>
        <taxon>Poodae</taxon>
        <taxon>Poeae</taxon>
        <taxon>Poeae Chloroplast Group 1 (Aveneae type)</taxon>
        <taxon>Aveninae</taxon>
        <taxon>Avena</taxon>
    </lineage>
</organism>
<keyword evidence="2" id="KW-1185">Reference proteome</keyword>
<dbReference type="EnsemblPlants" id="AVESA.00010b.r2.4CG1250660.1">
    <property type="protein sequence ID" value="AVESA.00010b.r2.4CG1250660.1.CDS"/>
    <property type="gene ID" value="AVESA.00010b.r2.4CG1250660"/>
</dbReference>
<reference evidence="1" key="2">
    <citation type="submission" date="2025-09" db="UniProtKB">
        <authorList>
            <consortium name="EnsemblPlants"/>
        </authorList>
    </citation>
    <scope>IDENTIFICATION</scope>
</reference>
<evidence type="ECO:0000313" key="1">
    <source>
        <dbReference type="EnsemblPlants" id="AVESA.00010b.r2.4CG1250660.1.CDS"/>
    </source>
</evidence>